<dbReference type="InterPro" id="IPR000421">
    <property type="entry name" value="FA58C"/>
</dbReference>
<sequence>MEINRLLWVATFHGLMLFIPELLVEGNCFHHAIGVEDPTIIPDNQMKASSYFSGKFYPHYGRLHHTRGDGWAAKKSKNPSDWLQVDFGRTSLVCAVATQGDTDGDEWVIDFSLSFSLDETSWEHSKDPDGNKKASLDFLDSYFDLNTKAQQE</sequence>
<feature type="domain" description="F5/8 type C" evidence="2">
    <location>
        <begin position="28"/>
        <end position="152"/>
    </location>
</feature>
<comment type="caution">
    <text evidence="3">The sequence shown here is derived from an EMBL/GenBank/DDBJ whole genome shotgun (WGS) entry which is preliminary data.</text>
</comment>
<dbReference type="Gene3D" id="2.60.120.260">
    <property type="entry name" value="Galactose-binding domain-like"/>
    <property type="match status" value="1"/>
</dbReference>
<dbReference type="PROSITE" id="PS01285">
    <property type="entry name" value="FA58C_1"/>
    <property type="match status" value="1"/>
</dbReference>
<dbReference type="SUPFAM" id="SSF49785">
    <property type="entry name" value="Galactose-binding domain-like"/>
    <property type="match status" value="1"/>
</dbReference>
<evidence type="ECO:0000313" key="4">
    <source>
        <dbReference type="Proteomes" id="UP001249851"/>
    </source>
</evidence>
<protein>
    <submittedName>
        <fullName evidence="3">Retinoschisin</fullName>
    </submittedName>
</protein>
<dbReference type="PANTHER" id="PTHR24543">
    <property type="entry name" value="MULTICOPPER OXIDASE-RELATED"/>
    <property type="match status" value="1"/>
</dbReference>
<dbReference type="PROSITE" id="PS50022">
    <property type="entry name" value="FA58C_3"/>
    <property type="match status" value="1"/>
</dbReference>
<feature type="signal peptide" evidence="1">
    <location>
        <begin position="1"/>
        <end position="26"/>
    </location>
</feature>
<feature type="chain" id="PRO_5042277035" evidence="1">
    <location>
        <begin position="27"/>
        <end position="152"/>
    </location>
</feature>
<dbReference type="InterPro" id="IPR008979">
    <property type="entry name" value="Galactose-bd-like_sf"/>
</dbReference>
<keyword evidence="4" id="KW-1185">Reference proteome</keyword>
<reference evidence="3" key="2">
    <citation type="journal article" date="2023" name="Science">
        <title>Genomic signatures of disease resistance in endangered staghorn corals.</title>
        <authorList>
            <person name="Vollmer S.V."/>
            <person name="Selwyn J.D."/>
            <person name="Despard B.A."/>
            <person name="Roesel C.L."/>
        </authorList>
    </citation>
    <scope>NUCLEOTIDE SEQUENCE</scope>
    <source>
        <strain evidence="3">K2</strain>
    </source>
</reference>
<organism evidence="3 4">
    <name type="scientific">Acropora cervicornis</name>
    <name type="common">Staghorn coral</name>
    <dbReference type="NCBI Taxonomy" id="6130"/>
    <lineage>
        <taxon>Eukaryota</taxon>
        <taxon>Metazoa</taxon>
        <taxon>Cnidaria</taxon>
        <taxon>Anthozoa</taxon>
        <taxon>Hexacorallia</taxon>
        <taxon>Scleractinia</taxon>
        <taxon>Astrocoeniina</taxon>
        <taxon>Acroporidae</taxon>
        <taxon>Acropora</taxon>
    </lineage>
</organism>
<reference evidence="3" key="1">
    <citation type="journal article" date="2023" name="G3 (Bethesda)">
        <title>Whole genome assembly and annotation of the endangered Caribbean coral Acropora cervicornis.</title>
        <authorList>
            <person name="Selwyn J.D."/>
            <person name="Vollmer S.V."/>
        </authorList>
    </citation>
    <scope>NUCLEOTIDE SEQUENCE</scope>
    <source>
        <strain evidence="3">K2</strain>
    </source>
</reference>
<gene>
    <name evidence="3" type="ORF">P5673_029081</name>
</gene>
<evidence type="ECO:0000259" key="2">
    <source>
        <dbReference type="PROSITE" id="PS50022"/>
    </source>
</evidence>
<evidence type="ECO:0000313" key="3">
    <source>
        <dbReference type="EMBL" id="KAK2550214.1"/>
    </source>
</evidence>
<dbReference type="EMBL" id="JARQWQ010000113">
    <property type="protein sequence ID" value="KAK2550214.1"/>
    <property type="molecule type" value="Genomic_DNA"/>
</dbReference>
<dbReference type="AlphaFoldDB" id="A0AAD9PW78"/>
<proteinExistence type="predicted"/>
<name>A0AAD9PW78_ACRCE</name>
<keyword evidence="1" id="KW-0732">Signal</keyword>
<dbReference type="Proteomes" id="UP001249851">
    <property type="component" value="Unassembled WGS sequence"/>
</dbReference>
<dbReference type="Pfam" id="PF00754">
    <property type="entry name" value="F5_F8_type_C"/>
    <property type="match status" value="1"/>
</dbReference>
<evidence type="ECO:0000256" key="1">
    <source>
        <dbReference type="SAM" id="SignalP"/>
    </source>
</evidence>
<dbReference type="PANTHER" id="PTHR24543:SF291">
    <property type="entry name" value="SMOKE ALARM, ISOFORM D"/>
    <property type="match status" value="1"/>
</dbReference>
<accession>A0AAD9PW78</accession>